<organism evidence="1 2">
    <name type="scientific">Caerostris extrusa</name>
    <name type="common">Bark spider</name>
    <name type="synonym">Caerostris bankana</name>
    <dbReference type="NCBI Taxonomy" id="172846"/>
    <lineage>
        <taxon>Eukaryota</taxon>
        <taxon>Metazoa</taxon>
        <taxon>Ecdysozoa</taxon>
        <taxon>Arthropoda</taxon>
        <taxon>Chelicerata</taxon>
        <taxon>Arachnida</taxon>
        <taxon>Araneae</taxon>
        <taxon>Araneomorphae</taxon>
        <taxon>Entelegynae</taxon>
        <taxon>Araneoidea</taxon>
        <taxon>Araneidae</taxon>
        <taxon>Caerostris</taxon>
    </lineage>
</organism>
<proteinExistence type="predicted"/>
<keyword evidence="2" id="KW-1185">Reference proteome</keyword>
<dbReference type="AlphaFoldDB" id="A0AAV4MAG4"/>
<dbReference type="EMBL" id="BPLR01019585">
    <property type="protein sequence ID" value="GIX69457.1"/>
    <property type="molecule type" value="Genomic_DNA"/>
</dbReference>
<evidence type="ECO:0000313" key="1">
    <source>
        <dbReference type="EMBL" id="GIX69457.1"/>
    </source>
</evidence>
<dbReference type="Proteomes" id="UP001054945">
    <property type="component" value="Unassembled WGS sequence"/>
</dbReference>
<name>A0AAV4MAG4_CAEEX</name>
<reference evidence="1 2" key="1">
    <citation type="submission" date="2021-06" db="EMBL/GenBank/DDBJ databases">
        <title>Caerostris extrusa draft genome.</title>
        <authorList>
            <person name="Kono N."/>
            <person name="Arakawa K."/>
        </authorList>
    </citation>
    <scope>NUCLEOTIDE SEQUENCE [LARGE SCALE GENOMIC DNA]</scope>
</reference>
<comment type="caution">
    <text evidence="1">The sequence shown here is derived from an EMBL/GenBank/DDBJ whole genome shotgun (WGS) entry which is preliminary data.</text>
</comment>
<evidence type="ECO:0000313" key="2">
    <source>
        <dbReference type="Proteomes" id="UP001054945"/>
    </source>
</evidence>
<sequence>MKCSLITNYTHEDISISSKWKRSPTLVQICMHSSGFQFSFTQVTKKILAFCLATSFHVTYISNSLFPLEEEVIKRIQCNVTGRRLSTKFVCGILSPKSQCQMVKIAMCELTVHVPPCQGTVLLPNSIALKIAKILESQFSDNTLLSWSIYTAYSILKVPFYSLLLKEISDKYSSRSYIISRIYFIDFYIEAITASCEEMHSQNHRGGSLEYHDYCTPLSPVPFMRLQTSIGRNEASAKPESLVVWHSR</sequence>
<accession>A0AAV4MAG4</accession>
<gene>
    <name evidence="1" type="ORF">CEXT_779041</name>
</gene>
<protein>
    <submittedName>
        <fullName evidence="1">Uncharacterized protein</fullName>
    </submittedName>
</protein>